<keyword evidence="3" id="KW-1185">Reference proteome</keyword>
<protein>
    <submittedName>
        <fullName evidence="2">Uncharacterized protein</fullName>
    </submittedName>
</protein>
<sequence>MVGVKIRGQRKVTVRKVRGQRSAREVSQEPVGSQQSRFLQRFSDSRHRRTGSPENLEISHEELRKNKLSNKRQMRGSSHIKAPDMRGSSHIKAPDMRGSSHIKAPDMRGSYHIKAPDMRGSSHIEAPDMRLHPH</sequence>
<evidence type="ECO:0000313" key="2">
    <source>
        <dbReference type="EMBL" id="TNN32397.1"/>
    </source>
</evidence>
<dbReference type="EMBL" id="SRLO01002718">
    <property type="protein sequence ID" value="TNN32397.1"/>
    <property type="molecule type" value="Genomic_DNA"/>
</dbReference>
<accession>A0A4Z2EU00</accession>
<organism evidence="2 3">
    <name type="scientific">Liparis tanakae</name>
    <name type="common">Tanaka's snailfish</name>
    <dbReference type="NCBI Taxonomy" id="230148"/>
    <lineage>
        <taxon>Eukaryota</taxon>
        <taxon>Metazoa</taxon>
        <taxon>Chordata</taxon>
        <taxon>Craniata</taxon>
        <taxon>Vertebrata</taxon>
        <taxon>Euteleostomi</taxon>
        <taxon>Actinopterygii</taxon>
        <taxon>Neopterygii</taxon>
        <taxon>Teleostei</taxon>
        <taxon>Neoteleostei</taxon>
        <taxon>Acanthomorphata</taxon>
        <taxon>Eupercaria</taxon>
        <taxon>Perciformes</taxon>
        <taxon>Cottioidei</taxon>
        <taxon>Cottales</taxon>
        <taxon>Liparidae</taxon>
        <taxon>Liparis</taxon>
    </lineage>
</organism>
<name>A0A4Z2EU00_9TELE</name>
<proteinExistence type="predicted"/>
<feature type="region of interest" description="Disordered" evidence="1">
    <location>
        <begin position="1"/>
        <end position="134"/>
    </location>
</feature>
<evidence type="ECO:0000256" key="1">
    <source>
        <dbReference type="SAM" id="MobiDB-lite"/>
    </source>
</evidence>
<gene>
    <name evidence="2" type="ORF">EYF80_057442</name>
</gene>
<evidence type="ECO:0000313" key="3">
    <source>
        <dbReference type="Proteomes" id="UP000314294"/>
    </source>
</evidence>
<feature type="compositionally biased region" description="Basic and acidic residues" evidence="1">
    <location>
        <begin position="114"/>
        <end position="134"/>
    </location>
</feature>
<dbReference type="Proteomes" id="UP000314294">
    <property type="component" value="Unassembled WGS sequence"/>
</dbReference>
<reference evidence="2 3" key="1">
    <citation type="submission" date="2019-03" db="EMBL/GenBank/DDBJ databases">
        <title>First draft genome of Liparis tanakae, snailfish: a comprehensive survey of snailfish specific genes.</title>
        <authorList>
            <person name="Kim W."/>
            <person name="Song I."/>
            <person name="Jeong J.-H."/>
            <person name="Kim D."/>
            <person name="Kim S."/>
            <person name="Ryu S."/>
            <person name="Song J.Y."/>
            <person name="Lee S.K."/>
        </authorList>
    </citation>
    <scope>NUCLEOTIDE SEQUENCE [LARGE SCALE GENOMIC DNA]</scope>
    <source>
        <tissue evidence="2">Muscle</tissue>
    </source>
</reference>
<feature type="compositionally biased region" description="Basic residues" evidence="1">
    <location>
        <begin position="7"/>
        <end position="21"/>
    </location>
</feature>
<dbReference type="AlphaFoldDB" id="A0A4Z2EU00"/>
<comment type="caution">
    <text evidence="2">The sequence shown here is derived from an EMBL/GenBank/DDBJ whole genome shotgun (WGS) entry which is preliminary data.</text>
</comment>